<dbReference type="CDD" id="cd00688">
    <property type="entry name" value="ISOPREN_C2_like"/>
    <property type="match status" value="1"/>
</dbReference>
<keyword evidence="1" id="KW-0732">Signal</keyword>
<gene>
    <name evidence="3" type="ORF">OJF2_69150</name>
</gene>
<dbReference type="KEGG" id="agv:OJF2_69150"/>
<organism evidence="3 4">
    <name type="scientific">Aquisphaera giovannonii</name>
    <dbReference type="NCBI Taxonomy" id="406548"/>
    <lineage>
        <taxon>Bacteria</taxon>
        <taxon>Pseudomonadati</taxon>
        <taxon>Planctomycetota</taxon>
        <taxon>Planctomycetia</taxon>
        <taxon>Isosphaerales</taxon>
        <taxon>Isosphaeraceae</taxon>
        <taxon>Aquisphaera</taxon>
    </lineage>
</organism>
<dbReference type="InterPro" id="IPR008930">
    <property type="entry name" value="Terpenoid_cyclase/PrenylTrfase"/>
</dbReference>
<dbReference type="EMBL" id="CP042997">
    <property type="protein sequence ID" value="QEH38314.1"/>
    <property type="molecule type" value="Genomic_DNA"/>
</dbReference>
<evidence type="ECO:0000313" key="4">
    <source>
        <dbReference type="Proteomes" id="UP000324233"/>
    </source>
</evidence>
<protein>
    <recommendedName>
        <fullName evidence="2">DUF4159 domain-containing protein</fullName>
    </recommendedName>
</protein>
<dbReference type="Proteomes" id="UP000324233">
    <property type="component" value="Chromosome"/>
</dbReference>
<reference evidence="3 4" key="1">
    <citation type="submission" date="2019-08" db="EMBL/GenBank/DDBJ databases">
        <title>Deep-cultivation of Planctomycetes and their phenomic and genomic characterization uncovers novel biology.</title>
        <authorList>
            <person name="Wiegand S."/>
            <person name="Jogler M."/>
            <person name="Boedeker C."/>
            <person name="Pinto D."/>
            <person name="Vollmers J."/>
            <person name="Rivas-Marin E."/>
            <person name="Kohn T."/>
            <person name="Peeters S.H."/>
            <person name="Heuer A."/>
            <person name="Rast P."/>
            <person name="Oberbeckmann S."/>
            <person name="Bunk B."/>
            <person name="Jeske O."/>
            <person name="Meyerdierks A."/>
            <person name="Storesund J.E."/>
            <person name="Kallscheuer N."/>
            <person name="Luecker S."/>
            <person name="Lage O.M."/>
            <person name="Pohl T."/>
            <person name="Merkel B.J."/>
            <person name="Hornburger P."/>
            <person name="Mueller R.-W."/>
            <person name="Bruemmer F."/>
            <person name="Labrenz M."/>
            <person name="Spormann A.M."/>
            <person name="Op den Camp H."/>
            <person name="Overmann J."/>
            <person name="Amann R."/>
            <person name="Jetten M.S.M."/>
            <person name="Mascher T."/>
            <person name="Medema M.H."/>
            <person name="Devos D.P."/>
            <person name="Kaster A.-K."/>
            <person name="Ovreas L."/>
            <person name="Rohde M."/>
            <person name="Galperin M.Y."/>
            <person name="Jogler C."/>
        </authorList>
    </citation>
    <scope>NUCLEOTIDE SEQUENCE [LARGE SCALE GENOMIC DNA]</scope>
    <source>
        <strain evidence="3 4">OJF2</strain>
    </source>
</reference>
<dbReference type="AlphaFoldDB" id="A0A5B9WDG1"/>
<feature type="chain" id="PRO_5023054827" description="DUF4159 domain-containing protein" evidence="1">
    <location>
        <begin position="28"/>
        <end position="758"/>
    </location>
</feature>
<feature type="domain" description="DUF4159" evidence="2">
    <location>
        <begin position="351"/>
        <end position="533"/>
    </location>
</feature>
<dbReference type="InterPro" id="IPR025297">
    <property type="entry name" value="DUF4159"/>
</dbReference>
<name>A0A5B9WDG1_9BACT</name>
<proteinExistence type="predicted"/>
<keyword evidence="4" id="KW-1185">Reference proteome</keyword>
<dbReference type="Gene3D" id="1.50.10.20">
    <property type="match status" value="1"/>
</dbReference>
<dbReference type="RefSeq" id="WP_210420273.1">
    <property type="nucleotide sequence ID" value="NZ_CP042997.1"/>
</dbReference>
<feature type="signal peptide" evidence="1">
    <location>
        <begin position="1"/>
        <end position="27"/>
    </location>
</feature>
<accession>A0A5B9WDG1</accession>
<evidence type="ECO:0000256" key="1">
    <source>
        <dbReference type="SAM" id="SignalP"/>
    </source>
</evidence>
<dbReference type="Pfam" id="PF13709">
    <property type="entry name" value="DUF4159"/>
    <property type="match status" value="2"/>
</dbReference>
<sequence precursor="true">MTRRARFLPGILLTLAAAAAMLGPAAAARGAVTRDDVERAIRDGVRFLKQEQRDDGSWQDTNEQARTGTTSLITLALLTAGEKPDSPTIRKALDYLRKFGPHDLGSTYAIALQTMVFQAAEPEKDQVRMAANVTWLEAAQIKRREFAVGCWSYTDAPAGGDNSNTQYALLGLNAAAEAGVPVNPETWALARLYWERAQRRDGGWGYHAGDQLSTSSMTCAGISSLVITGSKRFQGAEFLQGPAIRNCGQGTANSNLQRGIDWLGANFSVTQNFPSGQQWKLYFLYGLERAGRLAGIRFFGNHDWYRLGAEELVRTQDRLGGFWRGVGEAPTVATSFALLFLAKGRAPVLINKLAHGPRGDWNNDPDDVRNLVSVVSRDWKHLLTWQVVNPAGATVADLLQAPIAFFNGHQAPELDERGRQNLRDFVEQGGFILADACCHSREFDEGFKALMKRVFPEEEYKLRPLSDDHPVWRARHLLTPGAYPLWGIEHGCRTVVIYSQKDLSCYWNQAERAADNTAVLLATKVGQNIVDYATGRELPADKLVLREARDFRADPAKRGALRIAKLQHGGQWNVAPLAVPNLMNVLRDRPLYFDVVINHKEMLPSDPSLIYYPLAYLHGRAAFSFNKDDMDALRKHLQPGGGTIFGDAACGSPAFDAAFRRFVAELLPGTPMAPIPKDDPLYKVGFDLSDSQYTKAAGGGKDYPQLEGVKIDGHWAIIYSKYDIGCALERNSGLDCKGYTYESAIRIAANIVIYSTLP</sequence>
<feature type="domain" description="DUF4159" evidence="2">
    <location>
        <begin position="562"/>
        <end position="755"/>
    </location>
</feature>
<dbReference type="Gene3D" id="3.40.50.12140">
    <property type="entry name" value="Domain of unknown function DUF4159"/>
    <property type="match status" value="2"/>
</dbReference>
<dbReference type="SUPFAM" id="SSF48239">
    <property type="entry name" value="Terpenoid cyclases/Protein prenyltransferases"/>
    <property type="match status" value="1"/>
</dbReference>
<evidence type="ECO:0000313" key="3">
    <source>
        <dbReference type="EMBL" id="QEH38314.1"/>
    </source>
</evidence>
<evidence type="ECO:0000259" key="2">
    <source>
        <dbReference type="Pfam" id="PF13709"/>
    </source>
</evidence>